<accession>A0A2I1F3W6</accession>
<feature type="region of interest" description="Disordered" evidence="9">
    <location>
        <begin position="43"/>
        <end position="168"/>
    </location>
</feature>
<keyword evidence="4" id="KW-0547">Nucleotide-binding</keyword>
<comment type="caution">
    <text evidence="10">The sequence shown here is derived from an EMBL/GenBank/DDBJ whole genome shotgun (WGS) entry which is preliminary data.</text>
</comment>
<keyword evidence="2" id="KW-0723">Serine/threonine-protein kinase</keyword>
<evidence type="ECO:0000256" key="7">
    <source>
        <dbReference type="ARBA" id="ARBA00047899"/>
    </source>
</evidence>
<dbReference type="SMART" id="SM01331">
    <property type="entry name" value="DUF3635"/>
    <property type="match status" value="1"/>
</dbReference>
<gene>
    <name evidence="10" type="ORF">RhiirA1_441842</name>
</gene>
<reference evidence="10 11" key="2">
    <citation type="submission" date="2017-10" db="EMBL/GenBank/DDBJ databases">
        <title>Genome analyses suggest a sexual origin of heterokaryosis in a supposedly ancient asexual fungus.</title>
        <authorList>
            <person name="Corradi N."/>
            <person name="Sedzielewska K."/>
            <person name="Noel J."/>
            <person name="Charron P."/>
            <person name="Farinelli L."/>
            <person name="Marton T."/>
            <person name="Kruger M."/>
            <person name="Pelin A."/>
            <person name="Brachmann A."/>
            <person name="Corradi N."/>
        </authorList>
    </citation>
    <scope>NUCLEOTIDE SEQUENCE [LARGE SCALE GENOMIC DNA]</scope>
    <source>
        <strain evidence="10 11">A1</strain>
    </source>
</reference>
<evidence type="ECO:0000256" key="5">
    <source>
        <dbReference type="ARBA" id="ARBA00022777"/>
    </source>
</evidence>
<evidence type="ECO:0000313" key="11">
    <source>
        <dbReference type="Proteomes" id="UP000232688"/>
    </source>
</evidence>
<dbReference type="GO" id="GO:0005634">
    <property type="term" value="C:nucleus"/>
    <property type="evidence" value="ECO:0007669"/>
    <property type="project" value="TreeGrafter"/>
</dbReference>
<feature type="compositionally biased region" description="Polar residues" evidence="9">
    <location>
        <begin position="99"/>
        <end position="128"/>
    </location>
</feature>
<dbReference type="Gene3D" id="3.30.200.20">
    <property type="entry name" value="Phosphorylase Kinase, domain 1"/>
    <property type="match status" value="1"/>
</dbReference>
<dbReference type="InterPro" id="IPR011009">
    <property type="entry name" value="Kinase-like_dom_sf"/>
</dbReference>
<sequence>MNLFSTKTKTIKTYGKKNVERVVNINTWNYEVDEKLEETVNLSESNPIHDTAKKNSLKRSTTPKQTTKDVTSKNAEKKPTKRKTFTKGFTKSKHYVSPLQPSQKSTHTKETSCNMENVSPKLSISSKTIVREKTPSPIKSHRMPLTPKKPKNKYHSQTEDHDHLPSSPFKILYNKKDEKENVFDDRNERMTSFIDIKHLEIDKLIKGREYITVELTELLKICDQKQLWTFEEFLGIDCLNNAIKIGEASFSEVYSAYAPEFTTTRVKCVFKVVPFGRGKEVLVNGEEQGSIRDITQEIKTTLELGGRTGLDPELRVGFLKLYGVGVCCGNYPKVLLKEWDRWDKEYKSENDRPDYFDDKQLYAVLIVEYGGVDLEHVKLKNWMQAWSVLTQVGWSTAQAEQSLKFEHRDLHWGNITIKPTKSKSVSYNLLLANINVEVETFGVRACIIDYTLSRMERGLLTTEYLSIYIIVFGPLFTVNIILGDEVIYVDILDEGYFTGKGDYQFDIYRMMREESKGDWKSFWPKTNVFWLHYIADKLLTAKKLSRPKKDSDQYDYYNAIVGFKKRALAKNGGYKSAMEAMNQDEAWRI</sequence>
<dbReference type="GO" id="GO:0072354">
    <property type="term" value="F:histone H3T3 kinase activity"/>
    <property type="evidence" value="ECO:0007669"/>
    <property type="project" value="TreeGrafter"/>
</dbReference>
<dbReference type="GO" id="GO:0005524">
    <property type="term" value="F:ATP binding"/>
    <property type="evidence" value="ECO:0007669"/>
    <property type="project" value="UniProtKB-KW"/>
</dbReference>
<dbReference type="VEuPathDB" id="FungiDB:FUN_010676"/>
<comment type="catalytic activity">
    <reaction evidence="8">
        <text>L-seryl-[protein] + ATP = O-phospho-L-seryl-[protein] + ADP + H(+)</text>
        <dbReference type="Rhea" id="RHEA:17989"/>
        <dbReference type="Rhea" id="RHEA-COMP:9863"/>
        <dbReference type="Rhea" id="RHEA-COMP:11604"/>
        <dbReference type="ChEBI" id="CHEBI:15378"/>
        <dbReference type="ChEBI" id="CHEBI:29999"/>
        <dbReference type="ChEBI" id="CHEBI:30616"/>
        <dbReference type="ChEBI" id="CHEBI:83421"/>
        <dbReference type="ChEBI" id="CHEBI:456216"/>
        <dbReference type="EC" id="2.7.11.1"/>
    </reaction>
</comment>
<dbReference type="PANTHER" id="PTHR24419:SF18">
    <property type="entry name" value="SERINE_THREONINE-PROTEIN KINASE HASPIN"/>
    <property type="match status" value="1"/>
</dbReference>
<name>A0A2I1F3W6_9GLOM</name>
<dbReference type="Proteomes" id="UP000232688">
    <property type="component" value="Unassembled WGS sequence"/>
</dbReference>
<evidence type="ECO:0000313" key="10">
    <source>
        <dbReference type="EMBL" id="PKC66241.1"/>
    </source>
</evidence>
<keyword evidence="5" id="KW-0418">Kinase</keyword>
<evidence type="ECO:0000256" key="3">
    <source>
        <dbReference type="ARBA" id="ARBA00022679"/>
    </source>
</evidence>
<dbReference type="InterPro" id="IPR024604">
    <property type="entry name" value="GSG2_C"/>
</dbReference>
<dbReference type="EMBL" id="LLXH01000479">
    <property type="protein sequence ID" value="PKC66241.1"/>
    <property type="molecule type" value="Genomic_DNA"/>
</dbReference>
<evidence type="ECO:0000256" key="2">
    <source>
        <dbReference type="ARBA" id="ARBA00022527"/>
    </source>
</evidence>
<dbReference type="Pfam" id="PF12330">
    <property type="entry name" value="Haspin_kinase"/>
    <property type="match status" value="1"/>
</dbReference>
<reference evidence="10 11" key="1">
    <citation type="submission" date="2017-10" db="EMBL/GenBank/DDBJ databases">
        <title>Extensive intraspecific genome diversity in a model arbuscular mycorrhizal fungus.</title>
        <authorList>
            <person name="Chen E.C.H."/>
            <person name="Morin E."/>
            <person name="Baudet D."/>
            <person name="Noel J."/>
            <person name="Ndikumana S."/>
            <person name="Charron P."/>
            <person name="St-Onge C."/>
            <person name="Giorgi J."/>
            <person name="Grigoriev I.V."/>
            <person name="Roux C."/>
            <person name="Martin F.M."/>
            <person name="Corradi N."/>
        </authorList>
    </citation>
    <scope>NUCLEOTIDE SEQUENCE [LARGE SCALE GENOMIC DNA]</scope>
    <source>
        <strain evidence="10 11">A1</strain>
    </source>
</reference>
<evidence type="ECO:0000256" key="4">
    <source>
        <dbReference type="ARBA" id="ARBA00022741"/>
    </source>
</evidence>
<dbReference type="Gene3D" id="1.10.510.10">
    <property type="entry name" value="Transferase(Phosphotransferase) domain 1"/>
    <property type="match status" value="1"/>
</dbReference>
<evidence type="ECO:0000256" key="6">
    <source>
        <dbReference type="ARBA" id="ARBA00022840"/>
    </source>
</evidence>
<keyword evidence="6" id="KW-0067">ATP-binding</keyword>
<dbReference type="VEuPathDB" id="FungiDB:RhiirA1_441842"/>
<feature type="compositionally biased region" description="Basic residues" evidence="9">
    <location>
        <begin position="79"/>
        <end position="94"/>
    </location>
</feature>
<dbReference type="SUPFAM" id="SSF56112">
    <property type="entry name" value="Protein kinase-like (PK-like)"/>
    <property type="match status" value="1"/>
</dbReference>
<dbReference type="EC" id="2.7.11.1" evidence="1"/>
<dbReference type="GO" id="GO:0035556">
    <property type="term" value="P:intracellular signal transduction"/>
    <property type="evidence" value="ECO:0007669"/>
    <property type="project" value="TreeGrafter"/>
</dbReference>
<dbReference type="GO" id="GO:0005737">
    <property type="term" value="C:cytoplasm"/>
    <property type="evidence" value="ECO:0007669"/>
    <property type="project" value="TreeGrafter"/>
</dbReference>
<keyword evidence="3" id="KW-0808">Transferase</keyword>
<protein>
    <recommendedName>
        <fullName evidence="1">non-specific serine/threonine protein kinase</fullName>
        <ecNumber evidence="1">2.7.11.1</ecNumber>
    </recommendedName>
</protein>
<evidence type="ECO:0000256" key="9">
    <source>
        <dbReference type="SAM" id="MobiDB-lite"/>
    </source>
</evidence>
<organism evidence="10 11">
    <name type="scientific">Rhizophagus irregularis</name>
    <dbReference type="NCBI Taxonomy" id="588596"/>
    <lineage>
        <taxon>Eukaryota</taxon>
        <taxon>Fungi</taxon>
        <taxon>Fungi incertae sedis</taxon>
        <taxon>Mucoromycota</taxon>
        <taxon>Glomeromycotina</taxon>
        <taxon>Glomeromycetes</taxon>
        <taxon>Glomerales</taxon>
        <taxon>Glomeraceae</taxon>
        <taxon>Rhizophagus</taxon>
    </lineage>
</organism>
<proteinExistence type="predicted"/>
<evidence type="ECO:0000256" key="1">
    <source>
        <dbReference type="ARBA" id="ARBA00012513"/>
    </source>
</evidence>
<dbReference type="OrthoDB" id="5327538at2759"/>
<dbReference type="VEuPathDB" id="FungiDB:RhiirFUN_015960"/>
<dbReference type="GO" id="GO:0000278">
    <property type="term" value="P:mitotic cell cycle"/>
    <property type="evidence" value="ECO:0007669"/>
    <property type="project" value="TreeGrafter"/>
</dbReference>
<feature type="compositionally biased region" description="Basic and acidic residues" evidence="9">
    <location>
        <begin position="66"/>
        <end position="78"/>
    </location>
</feature>
<dbReference type="AlphaFoldDB" id="A0A2I1F3W6"/>
<evidence type="ECO:0000256" key="8">
    <source>
        <dbReference type="ARBA" id="ARBA00048679"/>
    </source>
</evidence>
<comment type="catalytic activity">
    <reaction evidence="7">
        <text>L-threonyl-[protein] + ATP = O-phospho-L-threonyl-[protein] + ADP + H(+)</text>
        <dbReference type="Rhea" id="RHEA:46608"/>
        <dbReference type="Rhea" id="RHEA-COMP:11060"/>
        <dbReference type="Rhea" id="RHEA-COMP:11605"/>
        <dbReference type="ChEBI" id="CHEBI:15378"/>
        <dbReference type="ChEBI" id="CHEBI:30013"/>
        <dbReference type="ChEBI" id="CHEBI:30616"/>
        <dbReference type="ChEBI" id="CHEBI:61977"/>
        <dbReference type="ChEBI" id="CHEBI:456216"/>
        <dbReference type="EC" id="2.7.11.1"/>
    </reaction>
</comment>
<dbReference type="PANTHER" id="PTHR24419">
    <property type="entry name" value="INTERLEUKIN-1 RECEPTOR-ASSOCIATED KINASE"/>
    <property type="match status" value="1"/>
</dbReference>